<dbReference type="EMBL" id="FNQP01000042">
    <property type="protein sequence ID" value="SEB13127.1"/>
    <property type="molecule type" value="Genomic_DNA"/>
</dbReference>
<dbReference type="AlphaFoldDB" id="A0A1H4GUB5"/>
<organism evidence="2 3">
    <name type="scientific">Thiothrix caldifontis</name>
    <dbReference type="NCBI Taxonomy" id="525918"/>
    <lineage>
        <taxon>Bacteria</taxon>
        <taxon>Pseudomonadati</taxon>
        <taxon>Pseudomonadota</taxon>
        <taxon>Gammaproteobacteria</taxon>
        <taxon>Thiotrichales</taxon>
        <taxon>Thiotrichaceae</taxon>
        <taxon>Thiothrix</taxon>
    </lineage>
</organism>
<dbReference type="Proteomes" id="UP000199397">
    <property type="component" value="Unassembled WGS sequence"/>
</dbReference>
<dbReference type="InterPro" id="IPR018636">
    <property type="entry name" value="DUF2058"/>
</dbReference>
<evidence type="ECO:0008006" key="4">
    <source>
        <dbReference type="Google" id="ProtNLM"/>
    </source>
</evidence>
<evidence type="ECO:0000313" key="3">
    <source>
        <dbReference type="Proteomes" id="UP000199397"/>
    </source>
</evidence>
<sequence>MASLKDQLLKAGLIDKSKAAKLEQEQRKQAHQKTAKAQKQAKKSGEVMVDEAKLLAEKALQEKAERSKELNRQQREQAEKKAIQAQIKQLITLNRIDRKRGDIAYQFADGSKIKKIYLTAELQDQLAYGIIVLVKLGDGYELVPKQVAEKIAQRDAACILVQNTGSTEQVAVEEDDPYADYKIPDDLMW</sequence>
<reference evidence="2 3" key="1">
    <citation type="submission" date="2016-10" db="EMBL/GenBank/DDBJ databases">
        <authorList>
            <person name="de Groot N.N."/>
        </authorList>
    </citation>
    <scope>NUCLEOTIDE SEQUENCE [LARGE SCALE GENOMIC DNA]</scope>
    <source>
        <strain evidence="2 3">DSM 21228</strain>
    </source>
</reference>
<proteinExistence type="predicted"/>
<feature type="compositionally biased region" description="Basic residues" evidence="1">
    <location>
        <begin position="29"/>
        <end position="42"/>
    </location>
</feature>
<protein>
    <recommendedName>
        <fullName evidence="4">Nucleoprotein/polynucleotide-associated enzyme</fullName>
    </recommendedName>
</protein>
<dbReference type="STRING" id="525918.SAMN05660964_03715"/>
<evidence type="ECO:0000256" key="1">
    <source>
        <dbReference type="SAM" id="MobiDB-lite"/>
    </source>
</evidence>
<dbReference type="OrthoDB" id="5294470at2"/>
<gene>
    <name evidence="2" type="ORF">SAMN05660964_03715</name>
</gene>
<name>A0A1H4GUB5_9GAMM</name>
<feature type="region of interest" description="Disordered" evidence="1">
    <location>
        <begin position="22"/>
        <end position="46"/>
    </location>
</feature>
<dbReference type="Pfam" id="PF09831">
    <property type="entry name" value="DUF2058"/>
    <property type="match status" value="1"/>
</dbReference>
<keyword evidence="3" id="KW-1185">Reference proteome</keyword>
<evidence type="ECO:0000313" key="2">
    <source>
        <dbReference type="EMBL" id="SEB13127.1"/>
    </source>
</evidence>
<accession>A0A1H4GUB5</accession>
<dbReference type="RefSeq" id="WP_093071063.1">
    <property type="nucleotide sequence ID" value="NZ_FNQP01000042.1"/>
</dbReference>